<evidence type="ECO:0000313" key="3">
    <source>
        <dbReference type="Proteomes" id="UP001209878"/>
    </source>
</evidence>
<dbReference type="AlphaFoldDB" id="A0AAD9P7K2"/>
<comment type="caution">
    <text evidence="2">The sequence shown here is derived from an EMBL/GenBank/DDBJ whole genome shotgun (WGS) entry which is preliminary data.</text>
</comment>
<protein>
    <submittedName>
        <fullName evidence="2">Uncharacterized protein</fullName>
    </submittedName>
</protein>
<name>A0AAD9P7K2_RIDPI</name>
<feature type="region of interest" description="Disordered" evidence="1">
    <location>
        <begin position="63"/>
        <end position="82"/>
    </location>
</feature>
<evidence type="ECO:0000256" key="1">
    <source>
        <dbReference type="SAM" id="MobiDB-lite"/>
    </source>
</evidence>
<reference evidence="2" key="1">
    <citation type="journal article" date="2023" name="Mol. Biol. Evol.">
        <title>Third-Generation Sequencing Reveals the Adaptive Role of the Epigenome in Three Deep-Sea Polychaetes.</title>
        <authorList>
            <person name="Perez M."/>
            <person name="Aroh O."/>
            <person name="Sun Y."/>
            <person name="Lan Y."/>
            <person name="Juniper S.K."/>
            <person name="Young C.R."/>
            <person name="Angers B."/>
            <person name="Qian P.Y."/>
        </authorList>
    </citation>
    <scope>NUCLEOTIDE SEQUENCE</scope>
    <source>
        <strain evidence="2">R07B-5</strain>
    </source>
</reference>
<sequence>MAASGIQEHNEARRKEAFIMRRAHLRKSNPEYNGIPQSRDELAVGRIRGVEVPERQWWREQLLGAHGHQRTPQSGFRDSHMSRVEQHSIQYSAKLPNRYNVSVVK</sequence>
<proteinExistence type="predicted"/>
<keyword evidence="3" id="KW-1185">Reference proteome</keyword>
<organism evidence="2 3">
    <name type="scientific">Ridgeia piscesae</name>
    <name type="common">Tubeworm</name>
    <dbReference type="NCBI Taxonomy" id="27915"/>
    <lineage>
        <taxon>Eukaryota</taxon>
        <taxon>Metazoa</taxon>
        <taxon>Spiralia</taxon>
        <taxon>Lophotrochozoa</taxon>
        <taxon>Annelida</taxon>
        <taxon>Polychaeta</taxon>
        <taxon>Sedentaria</taxon>
        <taxon>Canalipalpata</taxon>
        <taxon>Sabellida</taxon>
        <taxon>Siboglinidae</taxon>
        <taxon>Ridgeia</taxon>
    </lineage>
</organism>
<evidence type="ECO:0000313" key="2">
    <source>
        <dbReference type="EMBL" id="KAK2189497.1"/>
    </source>
</evidence>
<dbReference type="EMBL" id="JAODUO010000105">
    <property type="protein sequence ID" value="KAK2189497.1"/>
    <property type="molecule type" value="Genomic_DNA"/>
</dbReference>
<gene>
    <name evidence="2" type="ORF">NP493_105g03026</name>
</gene>
<dbReference type="Proteomes" id="UP001209878">
    <property type="component" value="Unassembled WGS sequence"/>
</dbReference>
<accession>A0AAD9P7K2</accession>